<dbReference type="InterPro" id="IPR017261">
    <property type="entry name" value="DNA_mismatch_repair_MutS/MSH"/>
</dbReference>
<protein>
    <recommendedName>
        <fullName evidence="3 12">DNA mismatch repair protein MSH3</fullName>
    </recommendedName>
    <alternativeName>
        <fullName evidence="3 12">DNA mismatch repair protein MSH3</fullName>
    </alternativeName>
    <alternativeName>
        <fullName evidence="11">MutS protein homolog 3</fullName>
    </alternativeName>
</protein>
<dbReference type="InterPro" id="IPR016151">
    <property type="entry name" value="DNA_mismatch_repair_MutS_N"/>
</dbReference>
<dbReference type="Pfam" id="PF05192">
    <property type="entry name" value="MutS_III"/>
    <property type="match status" value="1"/>
</dbReference>
<dbReference type="EMBL" id="KZ303489">
    <property type="protein sequence ID" value="PIA18694.1"/>
    <property type="molecule type" value="Genomic_DNA"/>
</dbReference>
<dbReference type="Pfam" id="PF05188">
    <property type="entry name" value="MutS_II"/>
    <property type="match status" value="1"/>
</dbReference>
<dbReference type="InterPro" id="IPR000432">
    <property type="entry name" value="DNA_mismatch_repair_MutS_C"/>
</dbReference>
<evidence type="ECO:0000256" key="11">
    <source>
        <dbReference type="ARBA" id="ARBA00029792"/>
    </source>
</evidence>
<evidence type="ECO:0000259" key="14">
    <source>
        <dbReference type="PROSITE" id="PS00486"/>
    </source>
</evidence>
<evidence type="ECO:0000256" key="7">
    <source>
        <dbReference type="ARBA" id="ARBA00023125"/>
    </source>
</evidence>
<dbReference type="InterPro" id="IPR027417">
    <property type="entry name" value="P-loop_NTPase"/>
</dbReference>
<evidence type="ECO:0000256" key="13">
    <source>
        <dbReference type="RuleBase" id="RU003756"/>
    </source>
</evidence>
<reference evidence="15 16" key="1">
    <citation type="journal article" date="2015" name="Genome Biol. Evol.">
        <title>Phylogenomic analyses indicate that early fungi evolved digesting cell walls of algal ancestors of land plants.</title>
        <authorList>
            <person name="Chang Y."/>
            <person name="Wang S."/>
            <person name="Sekimoto S."/>
            <person name="Aerts A.L."/>
            <person name="Choi C."/>
            <person name="Clum A."/>
            <person name="LaButti K.M."/>
            <person name="Lindquist E.A."/>
            <person name="Yee Ngan C."/>
            <person name="Ohm R.A."/>
            <person name="Salamov A.A."/>
            <person name="Grigoriev I.V."/>
            <person name="Spatafora J.W."/>
            <person name="Berbee M.L."/>
        </authorList>
    </citation>
    <scope>NUCLEOTIDE SEQUENCE [LARGE SCALE GENOMIC DNA]</scope>
    <source>
        <strain evidence="15 16">NRRL 1564</strain>
    </source>
</reference>
<evidence type="ECO:0000313" key="15">
    <source>
        <dbReference type="EMBL" id="PIA18694.1"/>
    </source>
</evidence>
<dbReference type="SUPFAM" id="SSF55271">
    <property type="entry name" value="DNA repair protein MutS, domain I"/>
    <property type="match status" value="1"/>
</dbReference>
<keyword evidence="6" id="KW-0067">ATP-binding</keyword>
<dbReference type="InterPro" id="IPR007695">
    <property type="entry name" value="DNA_mismatch_repair_MutS-lik_N"/>
</dbReference>
<dbReference type="InterPro" id="IPR007696">
    <property type="entry name" value="DNA_mismatch_repair_MutS_core"/>
</dbReference>
<dbReference type="InterPro" id="IPR007860">
    <property type="entry name" value="DNA_mmatch_repair_MutS_con_dom"/>
</dbReference>
<organism evidence="15 16">
    <name type="scientific">Coemansia reversa (strain ATCC 12441 / NRRL 1564)</name>
    <dbReference type="NCBI Taxonomy" id="763665"/>
    <lineage>
        <taxon>Eukaryota</taxon>
        <taxon>Fungi</taxon>
        <taxon>Fungi incertae sedis</taxon>
        <taxon>Zoopagomycota</taxon>
        <taxon>Kickxellomycotina</taxon>
        <taxon>Kickxellomycetes</taxon>
        <taxon>Kickxellales</taxon>
        <taxon>Kickxellaceae</taxon>
        <taxon>Coemansia</taxon>
    </lineage>
</organism>
<name>A0A2G5BI46_COERN</name>
<keyword evidence="16" id="KW-1185">Reference proteome</keyword>
<dbReference type="SMART" id="SM00534">
    <property type="entry name" value="MUTSac"/>
    <property type="match status" value="1"/>
</dbReference>
<dbReference type="Gene3D" id="1.10.1420.10">
    <property type="match status" value="2"/>
</dbReference>
<evidence type="ECO:0000256" key="1">
    <source>
        <dbReference type="ARBA" id="ARBA00004123"/>
    </source>
</evidence>
<dbReference type="PROSITE" id="PS00486">
    <property type="entry name" value="DNA_MISMATCH_REPAIR_2"/>
    <property type="match status" value="1"/>
</dbReference>
<sequence>MERVRRRAREGAVVGVGTVEGAVEGTEVQLVRRRPGERYTPLEEQVLEAKQQYADTVLAVEVGYKFRFFGEDARIAARVLGIMCTKANNFYNASVPAPRLMVHVRRLVHAGFKVGVMRQTETAALKAAGEGRGAPFGRCVAEVFTAGTLVEDVDEPGSERVVASIAEVVGTGREGRTTLGIVAVQAGTGDVVFDEFDDGILRSALDTRLAHLQPAELVVAPRLTAETERVLATYAGCTLDASAGREPRLEQVGGASVRVEFGAERSVDESRRAAAKFYGAQAACVAELPDAAAVALAQLVEHLRTFGLEQALLPATGGALPLVPFHTRMHMLLPATALQTLGVFTAATAHMPGGDGSLFGAMDFTHSQFGRRMLRRWVAHPLVAADRLRERADSVAFLRDAADPALGRVRAGLAQLVDLERGLCRIRYAQATPPELQRILRSLAAAMALVPPGLHIPDSPRLVTELLGADVWTPELRDDVDAWREQLDAGSAKTGRMETLFARGPLADELGAHQRRVEIVEAELQAHIGEVRTQLSDASLEFRSVAGADYLVDLRHAQAKNVPPDWVRISATKTHARFHTPYVVARLAERERRREALLLAARDAYRRFLALISARYAGLRRMVVSLATLDALFSLATLAQQPGFCRPDVVDAPAAFVDLSDAVHPVLRGAAYVPNSVRLGLIDAEDAAESTAARAMILTGPNAGGKSSLIRTVALIAIMAQCGSYVPARRARLAIVDAVFTRIGASDKLLAAQSTFMVEMRETADILRHVSPRSLAVIDELGRGTSTHDGAAIAFAVLAHLLHCRPLVLFVTHYAHLANSFAANSLVRSCHMSFVELSPVSINSEPPSTTTSASPIPEITFLYKLADGTSSDSFGLNVARIAGLPDSLLRCAKERAACMRSDIDSRWAARCAALLRSSVAHAKRGSPIPDA</sequence>
<dbReference type="GO" id="GO:0005634">
    <property type="term" value="C:nucleus"/>
    <property type="evidence" value="ECO:0007669"/>
    <property type="project" value="UniProtKB-SubCell"/>
</dbReference>
<keyword evidence="9" id="KW-0539">Nucleus</keyword>
<evidence type="ECO:0000256" key="2">
    <source>
        <dbReference type="ARBA" id="ARBA00007094"/>
    </source>
</evidence>
<dbReference type="Gene3D" id="3.40.1170.10">
    <property type="entry name" value="DNA repair protein MutS, domain I"/>
    <property type="match status" value="1"/>
</dbReference>
<dbReference type="InterPro" id="IPR045076">
    <property type="entry name" value="MutS"/>
</dbReference>
<dbReference type="GO" id="GO:0030983">
    <property type="term" value="F:mismatched DNA binding"/>
    <property type="evidence" value="ECO:0007669"/>
    <property type="project" value="InterPro"/>
</dbReference>
<dbReference type="Gene3D" id="3.30.420.110">
    <property type="entry name" value="MutS, connector domain"/>
    <property type="match status" value="1"/>
</dbReference>
<evidence type="ECO:0000256" key="12">
    <source>
        <dbReference type="ARBA" id="ARBA00073774"/>
    </source>
</evidence>
<keyword evidence="5 13" id="KW-0227">DNA damage</keyword>
<dbReference type="FunFam" id="3.40.1170.10:FF:000004">
    <property type="entry name" value="DNA mismatch repair protein"/>
    <property type="match status" value="1"/>
</dbReference>
<dbReference type="PIRSF" id="PIRSF037677">
    <property type="entry name" value="DNA_mis_repair_Msh6"/>
    <property type="match status" value="1"/>
</dbReference>
<gene>
    <name evidence="15" type="ORF">COEREDRAFT_38803</name>
</gene>
<evidence type="ECO:0000256" key="5">
    <source>
        <dbReference type="ARBA" id="ARBA00022763"/>
    </source>
</evidence>
<dbReference type="PANTHER" id="PTHR11361:SF122">
    <property type="entry name" value="DNA MISMATCH REPAIR PROTEIN MSH3"/>
    <property type="match status" value="1"/>
</dbReference>
<comment type="subcellular location">
    <subcellularLocation>
        <location evidence="1">Nucleus</location>
    </subcellularLocation>
</comment>
<dbReference type="STRING" id="763665.A0A2G5BI46"/>
<evidence type="ECO:0000256" key="3">
    <source>
        <dbReference type="ARBA" id="ARBA00022151"/>
    </source>
</evidence>
<dbReference type="GO" id="GO:0006312">
    <property type="term" value="P:mitotic recombination"/>
    <property type="evidence" value="ECO:0007669"/>
    <property type="project" value="TreeGrafter"/>
</dbReference>
<keyword evidence="8 13" id="KW-0234">DNA repair</keyword>
<evidence type="ECO:0000256" key="8">
    <source>
        <dbReference type="ARBA" id="ARBA00023204"/>
    </source>
</evidence>
<dbReference type="InterPro" id="IPR007861">
    <property type="entry name" value="DNA_mismatch_repair_MutS_clamp"/>
</dbReference>
<dbReference type="AlphaFoldDB" id="A0A2G5BI46"/>
<comment type="subunit">
    <text evidence="10">Heterodimer consisting of MSH2-MSH3 (MutS beta). Forms a ternary complex with MutL alpha (MLH1-PMS1).</text>
</comment>
<dbReference type="Gene3D" id="3.40.50.300">
    <property type="entry name" value="P-loop containing nucleotide triphosphate hydrolases"/>
    <property type="match status" value="1"/>
</dbReference>
<dbReference type="SUPFAM" id="SSF48334">
    <property type="entry name" value="DNA repair protein MutS, domain III"/>
    <property type="match status" value="1"/>
</dbReference>
<dbReference type="SMART" id="SM00533">
    <property type="entry name" value="MUTSd"/>
    <property type="match status" value="1"/>
</dbReference>
<evidence type="ECO:0000256" key="10">
    <source>
        <dbReference type="ARBA" id="ARBA00025902"/>
    </source>
</evidence>
<accession>A0A2G5BI46</accession>
<dbReference type="InterPro" id="IPR036187">
    <property type="entry name" value="DNA_mismatch_repair_MutS_sf"/>
</dbReference>
<dbReference type="GO" id="GO:0140664">
    <property type="term" value="F:ATP-dependent DNA damage sensor activity"/>
    <property type="evidence" value="ECO:0007669"/>
    <property type="project" value="InterPro"/>
</dbReference>
<evidence type="ECO:0000256" key="9">
    <source>
        <dbReference type="ARBA" id="ARBA00023242"/>
    </source>
</evidence>
<dbReference type="OrthoDB" id="10252754at2759"/>
<dbReference type="InterPro" id="IPR036678">
    <property type="entry name" value="MutS_con_dom_sf"/>
</dbReference>
<keyword evidence="4 13" id="KW-0547">Nucleotide-binding</keyword>
<comment type="function">
    <text evidence="13">Component of the post-replicative DNA mismatch repair system (MMR).</text>
</comment>
<feature type="domain" description="DNA mismatch repair proteins mutS family" evidence="14">
    <location>
        <begin position="774"/>
        <end position="790"/>
    </location>
</feature>
<dbReference type="Pfam" id="PF01624">
    <property type="entry name" value="MutS_I"/>
    <property type="match status" value="1"/>
</dbReference>
<comment type="similarity">
    <text evidence="2">Belongs to the DNA mismatch repair MutS family. MSH3 subfamily.</text>
</comment>
<evidence type="ECO:0000256" key="4">
    <source>
        <dbReference type="ARBA" id="ARBA00022741"/>
    </source>
</evidence>
<dbReference type="SUPFAM" id="SSF52540">
    <property type="entry name" value="P-loop containing nucleoside triphosphate hydrolases"/>
    <property type="match status" value="1"/>
</dbReference>
<dbReference type="GO" id="GO:0006298">
    <property type="term" value="P:mismatch repair"/>
    <property type="evidence" value="ECO:0007669"/>
    <property type="project" value="InterPro"/>
</dbReference>
<evidence type="ECO:0000256" key="6">
    <source>
        <dbReference type="ARBA" id="ARBA00022840"/>
    </source>
</evidence>
<dbReference type="Proteomes" id="UP000242474">
    <property type="component" value="Unassembled WGS sequence"/>
</dbReference>
<evidence type="ECO:0000313" key="16">
    <source>
        <dbReference type="Proteomes" id="UP000242474"/>
    </source>
</evidence>
<keyword evidence="7 13" id="KW-0238">DNA-binding</keyword>
<proteinExistence type="inferred from homology"/>
<dbReference type="PANTHER" id="PTHR11361">
    <property type="entry name" value="DNA MISMATCH REPAIR PROTEIN MUTS FAMILY MEMBER"/>
    <property type="match status" value="1"/>
</dbReference>
<dbReference type="GO" id="GO:0005524">
    <property type="term" value="F:ATP binding"/>
    <property type="evidence" value="ECO:0007669"/>
    <property type="project" value="UniProtKB-KW"/>
</dbReference>
<dbReference type="Pfam" id="PF05190">
    <property type="entry name" value="MutS_IV"/>
    <property type="match status" value="1"/>
</dbReference>
<dbReference type="Pfam" id="PF00488">
    <property type="entry name" value="MutS_V"/>
    <property type="match status" value="1"/>
</dbReference>